<dbReference type="SUPFAM" id="SSF52172">
    <property type="entry name" value="CheY-like"/>
    <property type="match status" value="1"/>
</dbReference>
<dbReference type="SMART" id="SM00342">
    <property type="entry name" value="HTH_ARAC"/>
    <property type="match status" value="1"/>
</dbReference>
<evidence type="ECO:0000256" key="2">
    <source>
        <dbReference type="ARBA" id="ARBA00018672"/>
    </source>
</evidence>
<reference evidence="13" key="1">
    <citation type="journal article" date="2021" name="PeerJ">
        <title>Extensive microbial diversity within the chicken gut microbiome revealed by metagenomics and culture.</title>
        <authorList>
            <person name="Gilroy R."/>
            <person name="Ravi A."/>
            <person name="Getino M."/>
            <person name="Pursley I."/>
            <person name="Horton D.L."/>
            <person name="Alikhan N.F."/>
            <person name="Baker D."/>
            <person name="Gharbi K."/>
            <person name="Hall N."/>
            <person name="Watson M."/>
            <person name="Adriaenssens E.M."/>
            <person name="Foster-Nyarko E."/>
            <person name="Jarju S."/>
            <person name="Secka A."/>
            <person name="Antonio M."/>
            <person name="Oren A."/>
            <person name="Chaudhuri R.R."/>
            <person name="La Ragione R."/>
            <person name="Hildebrand F."/>
            <person name="Pallen M.J."/>
        </authorList>
    </citation>
    <scope>NUCLEOTIDE SEQUENCE</scope>
    <source>
        <strain evidence="13">ChiBcec2-3848</strain>
    </source>
</reference>
<evidence type="ECO:0000256" key="9">
    <source>
        <dbReference type="ARBA" id="ARBA00024867"/>
    </source>
</evidence>
<dbReference type="PANTHER" id="PTHR42713:SF3">
    <property type="entry name" value="TRANSCRIPTIONAL REGULATORY PROTEIN HPTR"/>
    <property type="match status" value="1"/>
</dbReference>
<dbReference type="GO" id="GO:0003700">
    <property type="term" value="F:DNA-binding transcription factor activity"/>
    <property type="evidence" value="ECO:0007669"/>
    <property type="project" value="InterPro"/>
</dbReference>
<evidence type="ECO:0000256" key="3">
    <source>
        <dbReference type="ARBA" id="ARBA00022490"/>
    </source>
</evidence>
<dbReference type="InterPro" id="IPR018062">
    <property type="entry name" value="HTH_AraC-typ_CS"/>
</dbReference>
<dbReference type="InterPro" id="IPR001789">
    <property type="entry name" value="Sig_transdc_resp-reg_receiver"/>
</dbReference>
<dbReference type="CDD" id="cd17536">
    <property type="entry name" value="REC_YesN-like"/>
    <property type="match status" value="1"/>
</dbReference>
<dbReference type="InterPro" id="IPR020449">
    <property type="entry name" value="Tscrpt_reg_AraC-type_HTH"/>
</dbReference>
<dbReference type="GO" id="GO:0005737">
    <property type="term" value="C:cytoplasm"/>
    <property type="evidence" value="ECO:0007669"/>
    <property type="project" value="UniProtKB-SubCell"/>
</dbReference>
<keyword evidence="3" id="KW-0963">Cytoplasm</keyword>
<keyword evidence="4 10" id="KW-0597">Phosphoprotein</keyword>
<dbReference type="PRINTS" id="PR00032">
    <property type="entry name" value="HTHARAC"/>
</dbReference>
<dbReference type="InterPro" id="IPR011006">
    <property type="entry name" value="CheY-like_superfamily"/>
</dbReference>
<comment type="caution">
    <text evidence="13">The sequence shown here is derived from an EMBL/GenBank/DDBJ whole genome shotgun (WGS) entry which is preliminary data.</text>
</comment>
<keyword evidence="8" id="KW-0804">Transcription</keyword>
<sequence length="244" mass="28110">MKIVVIEDEYRIRQGLCQLIPKLSPEFELVGSAENGYDGMYLVKEHRPDVAICDVKMKIMSGLSMIRQLKELDIPCTYLILSGYSEFEYAREAIELGVAGYLLKPIIPSDLKDALMKINKKLKDNVTPEQSDQKQHYSYLVEMAMEEIQERYQLGISLNEVAASLRISPEYLSTVFAKETGENFNAYLRRYRVEKACELIQNTNKKMYEIAFLTGFENPQYFSSVFKSVMGMTPKTYMAKHKKS</sequence>
<evidence type="ECO:0000256" key="1">
    <source>
        <dbReference type="ARBA" id="ARBA00004496"/>
    </source>
</evidence>
<name>A0A9D2PNW4_9FIRM</name>
<gene>
    <name evidence="13" type="ORF">H9753_13195</name>
</gene>
<dbReference type="SMART" id="SM00448">
    <property type="entry name" value="REC"/>
    <property type="match status" value="1"/>
</dbReference>
<dbReference type="Pfam" id="PF00072">
    <property type="entry name" value="Response_reg"/>
    <property type="match status" value="1"/>
</dbReference>
<dbReference type="PROSITE" id="PS01124">
    <property type="entry name" value="HTH_ARAC_FAMILY_2"/>
    <property type="match status" value="1"/>
</dbReference>
<dbReference type="GO" id="GO:0043565">
    <property type="term" value="F:sequence-specific DNA binding"/>
    <property type="evidence" value="ECO:0007669"/>
    <property type="project" value="InterPro"/>
</dbReference>
<dbReference type="PROSITE" id="PS00041">
    <property type="entry name" value="HTH_ARAC_FAMILY_1"/>
    <property type="match status" value="1"/>
</dbReference>
<feature type="domain" description="Response regulatory" evidence="12">
    <location>
        <begin position="2"/>
        <end position="119"/>
    </location>
</feature>
<dbReference type="Proteomes" id="UP000823886">
    <property type="component" value="Unassembled WGS sequence"/>
</dbReference>
<dbReference type="Pfam" id="PF12833">
    <property type="entry name" value="HTH_18"/>
    <property type="match status" value="1"/>
</dbReference>
<dbReference type="PROSITE" id="PS50110">
    <property type="entry name" value="RESPONSE_REGULATORY"/>
    <property type="match status" value="1"/>
</dbReference>
<dbReference type="Gene3D" id="3.40.50.2300">
    <property type="match status" value="1"/>
</dbReference>
<evidence type="ECO:0000313" key="13">
    <source>
        <dbReference type="EMBL" id="HJC64548.1"/>
    </source>
</evidence>
<protein>
    <recommendedName>
        <fullName evidence="2">Stage 0 sporulation protein A homolog</fullName>
    </recommendedName>
</protein>
<dbReference type="Gene3D" id="1.10.10.60">
    <property type="entry name" value="Homeodomain-like"/>
    <property type="match status" value="2"/>
</dbReference>
<evidence type="ECO:0000256" key="4">
    <source>
        <dbReference type="ARBA" id="ARBA00022553"/>
    </source>
</evidence>
<proteinExistence type="predicted"/>
<dbReference type="InterPro" id="IPR018060">
    <property type="entry name" value="HTH_AraC"/>
</dbReference>
<evidence type="ECO:0000256" key="6">
    <source>
        <dbReference type="ARBA" id="ARBA00023015"/>
    </source>
</evidence>
<reference evidence="13" key="2">
    <citation type="submission" date="2021-04" db="EMBL/GenBank/DDBJ databases">
        <authorList>
            <person name="Gilroy R."/>
        </authorList>
    </citation>
    <scope>NUCLEOTIDE SEQUENCE</scope>
    <source>
        <strain evidence="13">ChiBcec2-3848</strain>
    </source>
</reference>
<evidence type="ECO:0000256" key="7">
    <source>
        <dbReference type="ARBA" id="ARBA00023125"/>
    </source>
</evidence>
<evidence type="ECO:0000256" key="8">
    <source>
        <dbReference type="ARBA" id="ARBA00023163"/>
    </source>
</evidence>
<feature type="domain" description="HTH araC/xylS-type" evidence="11">
    <location>
        <begin position="142"/>
        <end position="240"/>
    </location>
</feature>
<feature type="modified residue" description="4-aspartylphosphate" evidence="10">
    <location>
        <position position="54"/>
    </location>
</feature>
<evidence type="ECO:0000256" key="10">
    <source>
        <dbReference type="PROSITE-ProRule" id="PRU00169"/>
    </source>
</evidence>
<evidence type="ECO:0000313" key="14">
    <source>
        <dbReference type="Proteomes" id="UP000823886"/>
    </source>
</evidence>
<comment type="function">
    <text evidence="9">May play the central regulatory role in sporulation. It may be an element of the effector pathway responsible for the activation of sporulation genes in response to nutritional stress. Spo0A may act in concert with spo0H (a sigma factor) to control the expression of some genes that are critical to the sporulation process.</text>
</comment>
<comment type="subcellular location">
    <subcellularLocation>
        <location evidence="1">Cytoplasm</location>
    </subcellularLocation>
</comment>
<dbReference type="PANTHER" id="PTHR42713">
    <property type="entry name" value="HISTIDINE KINASE-RELATED"/>
    <property type="match status" value="1"/>
</dbReference>
<keyword evidence="7" id="KW-0238">DNA-binding</keyword>
<keyword evidence="5" id="KW-0902">Two-component regulatory system</keyword>
<keyword evidence="6" id="KW-0805">Transcription regulation</keyword>
<evidence type="ECO:0000259" key="12">
    <source>
        <dbReference type="PROSITE" id="PS50110"/>
    </source>
</evidence>
<dbReference type="SUPFAM" id="SSF46689">
    <property type="entry name" value="Homeodomain-like"/>
    <property type="match status" value="2"/>
</dbReference>
<dbReference type="AlphaFoldDB" id="A0A9D2PNW4"/>
<dbReference type="InterPro" id="IPR051552">
    <property type="entry name" value="HptR"/>
</dbReference>
<evidence type="ECO:0000259" key="11">
    <source>
        <dbReference type="PROSITE" id="PS01124"/>
    </source>
</evidence>
<evidence type="ECO:0000256" key="5">
    <source>
        <dbReference type="ARBA" id="ARBA00023012"/>
    </source>
</evidence>
<dbReference type="InterPro" id="IPR009057">
    <property type="entry name" value="Homeodomain-like_sf"/>
</dbReference>
<accession>A0A9D2PNW4</accession>
<organism evidence="13 14">
    <name type="scientific">Candidatus Blautia merdavium</name>
    <dbReference type="NCBI Taxonomy" id="2838494"/>
    <lineage>
        <taxon>Bacteria</taxon>
        <taxon>Bacillati</taxon>
        <taxon>Bacillota</taxon>
        <taxon>Clostridia</taxon>
        <taxon>Lachnospirales</taxon>
        <taxon>Lachnospiraceae</taxon>
        <taxon>Blautia</taxon>
    </lineage>
</organism>
<dbReference type="EMBL" id="DWVZ01000183">
    <property type="protein sequence ID" value="HJC64548.1"/>
    <property type="molecule type" value="Genomic_DNA"/>
</dbReference>
<dbReference type="GO" id="GO:0000160">
    <property type="term" value="P:phosphorelay signal transduction system"/>
    <property type="evidence" value="ECO:0007669"/>
    <property type="project" value="UniProtKB-KW"/>
</dbReference>